<dbReference type="KEGG" id="llh:I41_55380"/>
<reference evidence="2 3" key="1">
    <citation type="submission" date="2019-02" db="EMBL/GenBank/DDBJ databases">
        <title>Deep-cultivation of Planctomycetes and their phenomic and genomic characterization uncovers novel biology.</title>
        <authorList>
            <person name="Wiegand S."/>
            <person name="Jogler M."/>
            <person name="Boedeker C."/>
            <person name="Pinto D."/>
            <person name="Vollmers J."/>
            <person name="Rivas-Marin E."/>
            <person name="Kohn T."/>
            <person name="Peeters S.H."/>
            <person name="Heuer A."/>
            <person name="Rast P."/>
            <person name="Oberbeckmann S."/>
            <person name="Bunk B."/>
            <person name="Jeske O."/>
            <person name="Meyerdierks A."/>
            <person name="Storesund J.E."/>
            <person name="Kallscheuer N."/>
            <person name="Luecker S."/>
            <person name="Lage O.M."/>
            <person name="Pohl T."/>
            <person name="Merkel B.J."/>
            <person name="Hornburger P."/>
            <person name="Mueller R.-W."/>
            <person name="Bruemmer F."/>
            <person name="Labrenz M."/>
            <person name="Spormann A.M."/>
            <person name="Op den Camp H."/>
            <person name="Overmann J."/>
            <person name="Amann R."/>
            <person name="Jetten M.S.M."/>
            <person name="Mascher T."/>
            <person name="Medema M.H."/>
            <person name="Devos D.P."/>
            <person name="Kaster A.-K."/>
            <person name="Ovreas L."/>
            <person name="Rohde M."/>
            <person name="Galperin M.Y."/>
            <person name="Jogler C."/>
        </authorList>
    </citation>
    <scope>NUCLEOTIDE SEQUENCE [LARGE SCALE GENOMIC DNA]</scope>
    <source>
        <strain evidence="2 3">I41</strain>
    </source>
</reference>
<dbReference type="InterPro" id="IPR012296">
    <property type="entry name" value="Nuclease_put_TT1808"/>
</dbReference>
<dbReference type="CDD" id="cd06260">
    <property type="entry name" value="DUF820-like"/>
    <property type="match status" value="1"/>
</dbReference>
<dbReference type="InterPro" id="IPR011335">
    <property type="entry name" value="Restrct_endonuc-II-like"/>
</dbReference>
<dbReference type="SUPFAM" id="SSF52980">
    <property type="entry name" value="Restriction endonuclease-like"/>
    <property type="match status" value="1"/>
</dbReference>
<evidence type="ECO:0000313" key="3">
    <source>
        <dbReference type="Proteomes" id="UP000317909"/>
    </source>
</evidence>
<proteinExistence type="predicted"/>
<name>A0A517U6M5_9BACT</name>
<gene>
    <name evidence="2" type="ORF">I41_55380</name>
</gene>
<dbReference type="EMBL" id="CP036339">
    <property type="protein sequence ID" value="QDT76288.1"/>
    <property type="molecule type" value="Genomic_DNA"/>
</dbReference>
<feature type="domain" description="Putative restriction endonuclease" evidence="1">
    <location>
        <begin position="80"/>
        <end position="154"/>
    </location>
</feature>
<dbReference type="Proteomes" id="UP000317909">
    <property type="component" value="Chromosome"/>
</dbReference>
<dbReference type="RefSeq" id="WP_145436141.1">
    <property type="nucleotide sequence ID" value="NZ_CP036339.1"/>
</dbReference>
<protein>
    <recommendedName>
        <fullName evidence="1">Putative restriction endonuclease domain-containing protein</fullName>
    </recommendedName>
</protein>
<keyword evidence="3" id="KW-1185">Reference proteome</keyword>
<organism evidence="2 3">
    <name type="scientific">Lacipirellula limnantheis</name>
    <dbReference type="NCBI Taxonomy" id="2528024"/>
    <lineage>
        <taxon>Bacteria</taxon>
        <taxon>Pseudomonadati</taxon>
        <taxon>Planctomycetota</taxon>
        <taxon>Planctomycetia</taxon>
        <taxon>Pirellulales</taxon>
        <taxon>Lacipirellulaceae</taxon>
        <taxon>Lacipirellula</taxon>
    </lineage>
</organism>
<evidence type="ECO:0000259" key="1">
    <source>
        <dbReference type="Pfam" id="PF05685"/>
    </source>
</evidence>
<sequence>MRATLYTRSSELGPYRAAAYFELPAETRIEQLRGGLVPMDALTADLTICCDDAYRATTTIVRDWQRRTQAQRYEAGLPVVTRRQLVIEVKAPGRRPSRIRRLQRYAQLGVEEYWFIDPFERFMLFYVLDAGAYVVQTGVDNRYQSPRLPEVSIDLASFWKEVAVRLPNG</sequence>
<evidence type="ECO:0000313" key="2">
    <source>
        <dbReference type="EMBL" id="QDT76288.1"/>
    </source>
</evidence>
<accession>A0A517U6M5</accession>
<dbReference type="InterPro" id="IPR008538">
    <property type="entry name" value="Uma2"/>
</dbReference>
<dbReference type="Pfam" id="PF05685">
    <property type="entry name" value="Uma2"/>
    <property type="match status" value="1"/>
</dbReference>
<dbReference type="Gene3D" id="3.90.1570.10">
    <property type="entry name" value="tt1808, chain A"/>
    <property type="match status" value="1"/>
</dbReference>
<dbReference type="OrthoDB" id="280487at2"/>
<dbReference type="AlphaFoldDB" id="A0A517U6M5"/>